<dbReference type="GO" id="GO:0043021">
    <property type="term" value="F:ribonucleoprotein complex binding"/>
    <property type="evidence" value="ECO:0007669"/>
    <property type="project" value="UniProtKB-UniRule"/>
</dbReference>
<dbReference type="EnsemblMetazoa" id="G23693.19">
    <property type="protein sequence ID" value="G23693.19:cds"/>
    <property type="gene ID" value="G23693"/>
</dbReference>
<evidence type="ECO:0000256" key="4">
    <source>
        <dbReference type="HAMAP-Rule" id="MF_03028"/>
    </source>
</evidence>
<reference evidence="7" key="1">
    <citation type="submission" date="2022-08" db="UniProtKB">
        <authorList>
            <consortium name="EnsemblMetazoa"/>
        </authorList>
    </citation>
    <scope>IDENTIFICATION</scope>
    <source>
        <strain evidence="7">05x7-T-G4-1.051#20</strain>
    </source>
</reference>
<keyword evidence="2 4" id="KW-0698">rRNA processing</keyword>
<feature type="coiled-coil region" evidence="4">
    <location>
        <begin position="261"/>
        <end position="288"/>
    </location>
</feature>
<keyword evidence="4" id="KW-0175">Coiled coil</keyword>
<dbReference type="HAMAP" id="MF_03028">
    <property type="entry name" value="Pescadillo"/>
    <property type="match status" value="1"/>
</dbReference>
<comment type="subcellular location">
    <subcellularLocation>
        <location evidence="4">Nucleus</location>
        <location evidence="4">Nucleolus</location>
    </subcellularLocation>
    <subcellularLocation>
        <location evidence="4">Nucleus</location>
        <location evidence="4">Nucleoplasm</location>
    </subcellularLocation>
</comment>
<dbReference type="FunFam" id="3.40.50.10190:FF:000002">
    <property type="entry name" value="Pescadillo homolog"/>
    <property type="match status" value="1"/>
</dbReference>
<sequence>MGRERRKKYEKGEATAFMSRNQAINKLQLTLADFRRLCILKGIYPHEPKHKKRVNKGSTVHKTYYLVKDINFLAHEPIINKFREFKHFVRRLKKAINKRNKDAEQRIRNNKPKYKLDHIVRERYPSFQDALGDLDDCLSMCFLFGTMPQGARVHMEYINHARKLTVEFMHYIIASKSLRKVFISIKGIYFQAEVMGQQLTWVVPHGLGYQHPDDVDYRVMQTFVEFYTTLLGFINFKLYHSINLHYPPKLELDAATPVDENEENMTEKERYQERLSALSQTLRSLDEGGGEEEVQLDEFPAVETDDPDRVEKAKVEAEKIKKLQNLFKGLKFFLNREVPRETLVFIIRSFGGDVSWHKSVAVGATYPESDESITHQIVDRPQTKNQYLSRYYVQPQWVFDCVNNTSLLPMESYFPGATLPPHLSPFVEEAEGDYVPPERQALINRQLGLQEDSGVEEDEEGSEDEEEDEEEEEEEESEEEEEEPEKGRGKRKRKHETEAATADQAKKLNMSVEAGAPENFNVEQKLQRQTMEERRLAEMMIPKKKKRLYDKIMFAKKKKNQETRKLKEKREAIETQKKSESKKKKKKQ</sequence>
<evidence type="ECO:0000256" key="5">
    <source>
        <dbReference type="SAM" id="MobiDB-lite"/>
    </source>
</evidence>
<dbReference type="Pfam" id="PF16589">
    <property type="entry name" value="BRCT_2"/>
    <property type="match status" value="1"/>
</dbReference>
<dbReference type="AlphaFoldDB" id="A0A8W8KFN7"/>
<evidence type="ECO:0000256" key="1">
    <source>
        <dbReference type="ARBA" id="ARBA00022517"/>
    </source>
</evidence>
<dbReference type="Proteomes" id="UP000005408">
    <property type="component" value="Unassembled WGS sequence"/>
</dbReference>
<protein>
    <recommendedName>
        <fullName evidence="4">Pescadillo homolog</fullName>
    </recommendedName>
</protein>
<dbReference type="OMA" id="QKVTWIV"/>
<dbReference type="Gene3D" id="3.40.50.10190">
    <property type="entry name" value="BRCT domain"/>
    <property type="match status" value="1"/>
</dbReference>
<dbReference type="InterPro" id="IPR010613">
    <property type="entry name" value="PES"/>
</dbReference>
<comment type="function">
    <text evidence="4">Required for maturation of ribosomal RNAs and formation of the large ribosomal subunit.</text>
</comment>
<accession>A0A8W8KFN7</accession>
<comment type="similarity">
    <text evidence="4">Belongs to the pescadillo family.</text>
</comment>
<organism evidence="7 8">
    <name type="scientific">Magallana gigas</name>
    <name type="common">Pacific oyster</name>
    <name type="synonym">Crassostrea gigas</name>
    <dbReference type="NCBI Taxonomy" id="29159"/>
    <lineage>
        <taxon>Eukaryota</taxon>
        <taxon>Metazoa</taxon>
        <taxon>Spiralia</taxon>
        <taxon>Lophotrochozoa</taxon>
        <taxon>Mollusca</taxon>
        <taxon>Bivalvia</taxon>
        <taxon>Autobranchia</taxon>
        <taxon>Pteriomorphia</taxon>
        <taxon>Ostreida</taxon>
        <taxon>Ostreoidea</taxon>
        <taxon>Ostreidae</taxon>
        <taxon>Magallana</taxon>
    </lineage>
</organism>
<dbReference type="CDD" id="cd17709">
    <property type="entry name" value="BRCT_pescadillo_like"/>
    <property type="match status" value="1"/>
</dbReference>
<evidence type="ECO:0000256" key="3">
    <source>
        <dbReference type="ARBA" id="ARBA00023242"/>
    </source>
</evidence>
<feature type="compositionally biased region" description="Basic and acidic residues" evidence="5">
    <location>
        <begin position="560"/>
        <end position="579"/>
    </location>
</feature>
<proteinExistence type="inferred from homology"/>
<evidence type="ECO:0000259" key="6">
    <source>
        <dbReference type="PROSITE" id="PS50172"/>
    </source>
</evidence>
<dbReference type="EnsemblMetazoa" id="G23693.15">
    <property type="protein sequence ID" value="G23693.15:cds"/>
    <property type="gene ID" value="G23693"/>
</dbReference>
<evidence type="ECO:0000313" key="8">
    <source>
        <dbReference type="Proteomes" id="UP000005408"/>
    </source>
</evidence>
<dbReference type="GO" id="GO:0030687">
    <property type="term" value="C:preribosome, large subunit precursor"/>
    <property type="evidence" value="ECO:0007669"/>
    <property type="project" value="UniProtKB-UniRule"/>
</dbReference>
<dbReference type="GO" id="GO:0070545">
    <property type="term" value="C:PeBoW complex"/>
    <property type="evidence" value="ECO:0007669"/>
    <property type="project" value="TreeGrafter"/>
</dbReference>
<dbReference type="Pfam" id="PF06732">
    <property type="entry name" value="Pescadillo_N"/>
    <property type="match status" value="1"/>
</dbReference>
<dbReference type="GO" id="GO:0000466">
    <property type="term" value="P:maturation of 5.8S rRNA from tricistronic rRNA transcript (SSU-rRNA, 5.8S rRNA, LSU-rRNA)"/>
    <property type="evidence" value="ECO:0007669"/>
    <property type="project" value="UniProtKB-UniRule"/>
</dbReference>
<feature type="domain" description="BRCT" evidence="6">
    <location>
        <begin position="322"/>
        <end position="415"/>
    </location>
</feature>
<keyword evidence="8" id="KW-1185">Reference proteome</keyword>
<keyword evidence="1 4" id="KW-0690">Ribosome biogenesis</keyword>
<dbReference type="PROSITE" id="PS50172">
    <property type="entry name" value="BRCT"/>
    <property type="match status" value="1"/>
</dbReference>
<keyword evidence="3 4" id="KW-0539">Nucleus</keyword>
<dbReference type="GO" id="GO:0000463">
    <property type="term" value="P:maturation of LSU-rRNA from tricistronic rRNA transcript (SSU-rRNA, 5.8S rRNA, LSU-rRNA)"/>
    <property type="evidence" value="ECO:0007669"/>
    <property type="project" value="UniProtKB-UniRule"/>
</dbReference>
<dbReference type="PANTHER" id="PTHR12221">
    <property type="entry name" value="PESCADILLO - RELATED"/>
    <property type="match status" value="1"/>
</dbReference>
<evidence type="ECO:0000256" key="2">
    <source>
        <dbReference type="ARBA" id="ARBA00022552"/>
    </source>
</evidence>
<dbReference type="InterPro" id="IPR001357">
    <property type="entry name" value="BRCT_dom"/>
</dbReference>
<feature type="compositionally biased region" description="Acidic residues" evidence="5">
    <location>
        <begin position="453"/>
        <end position="484"/>
    </location>
</feature>
<dbReference type="OrthoDB" id="10264910at2759"/>
<evidence type="ECO:0000313" key="7">
    <source>
        <dbReference type="EnsemblMetazoa" id="G23693.15:cds"/>
    </source>
</evidence>
<name>A0A8W8KFN7_MAGGI</name>
<dbReference type="GO" id="GO:0005654">
    <property type="term" value="C:nucleoplasm"/>
    <property type="evidence" value="ECO:0007669"/>
    <property type="project" value="UniProtKB-SubCell"/>
</dbReference>
<dbReference type="SMART" id="SM00292">
    <property type="entry name" value="BRCT"/>
    <property type="match status" value="1"/>
</dbReference>
<dbReference type="GO" id="GO:0003723">
    <property type="term" value="F:RNA binding"/>
    <property type="evidence" value="ECO:0007669"/>
    <property type="project" value="TreeGrafter"/>
</dbReference>
<feature type="region of interest" description="Disordered" evidence="5">
    <location>
        <begin position="446"/>
        <end position="528"/>
    </location>
</feature>
<dbReference type="PANTHER" id="PTHR12221:SF6">
    <property type="entry name" value="PESCADILLO HOMOLOG"/>
    <property type="match status" value="1"/>
</dbReference>
<dbReference type="SUPFAM" id="SSF52113">
    <property type="entry name" value="BRCT domain"/>
    <property type="match status" value="1"/>
</dbReference>
<feature type="region of interest" description="Disordered" evidence="5">
    <location>
        <begin position="555"/>
        <end position="588"/>
    </location>
</feature>
<dbReference type="InterPro" id="IPR036420">
    <property type="entry name" value="BRCT_dom_sf"/>
</dbReference>